<proteinExistence type="predicted"/>
<evidence type="ECO:0000313" key="2">
    <source>
        <dbReference type="EnsemblPlants" id="AET3Gv21119500.2"/>
    </source>
</evidence>
<accession>A0A453GMH3</accession>
<dbReference type="Gramene" id="AET3Gv21119500.2">
    <property type="protein sequence ID" value="AET3Gv21119500.2"/>
    <property type="gene ID" value="AET3Gv21119500"/>
</dbReference>
<reference evidence="2" key="5">
    <citation type="journal article" date="2021" name="G3 (Bethesda)">
        <title>Aegilops tauschii genome assembly Aet v5.0 features greater sequence contiguity and improved annotation.</title>
        <authorList>
            <person name="Wang L."/>
            <person name="Zhu T."/>
            <person name="Rodriguez J.C."/>
            <person name="Deal K.R."/>
            <person name="Dubcovsky J."/>
            <person name="McGuire P.E."/>
            <person name="Lux T."/>
            <person name="Spannagl M."/>
            <person name="Mayer K.F.X."/>
            <person name="Baldrich P."/>
            <person name="Meyers B.C."/>
            <person name="Huo N."/>
            <person name="Gu Y.Q."/>
            <person name="Zhou H."/>
            <person name="Devos K.M."/>
            <person name="Bennetzen J.L."/>
            <person name="Unver T."/>
            <person name="Budak H."/>
            <person name="Gulick P.J."/>
            <person name="Galiba G."/>
            <person name="Kalapos B."/>
            <person name="Nelson D.R."/>
            <person name="Li P."/>
            <person name="You F.M."/>
            <person name="Luo M.C."/>
            <person name="Dvorak J."/>
        </authorList>
    </citation>
    <scope>NUCLEOTIDE SEQUENCE [LARGE SCALE GENOMIC DNA]</scope>
    <source>
        <strain evidence="2">cv. AL8/78</strain>
    </source>
</reference>
<dbReference type="Proteomes" id="UP000015105">
    <property type="component" value="Chromosome 3D"/>
</dbReference>
<reference evidence="2" key="3">
    <citation type="journal article" date="2017" name="Nature">
        <title>Genome sequence of the progenitor of the wheat D genome Aegilops tauschii.</title>
        <authorList>
            <person name="Luo M.C."/>
            <person name="Gu Y.Q."/>
            <person name="Puiu D."/>
            <person name="Wang H."/>
            <person name="Twardziok S.O."/>
            <person name="Deal K.R."/>
            <person name="Huo N."/>
            <person name="Zhu T."/>
            <person name="Wang L."/>
            <person name="Wang Y."/>
            <person name="McGuire P.E."/>
            <person name="Liu S."/>
            <person name="Long H."/>
            <person name="Ramasamy R.K."/>
            <person name="Rodriguez J.C."/>
            <person name="Van S.L."/>
            <person name="Yuan L."/>
            <person name="Wang Z."/>
            <person name="Xia Z."/>
            <person name="Xiao L."/>
            <person name="Anderson O.D."/>
            <person name="Ouyang S."/>
            <person name="Liang Y."/>
            <person name="Zimin A.V."/>
            <person name="Pertea G."/>
            <person name="Qi P."/>
            <person name="Bennetzen J.L."/>
            <person name="Dai X."/>
            <person name="Dawson M.W."/>
            <person name="Muller H.G."/>
            <person name="Kugler K."/>
            <person name="Rivarola-Duarte L."/>
            <person name="Spannagl M."/>
            <person name="Mayer K.F.X."/>
            <person name="Lu F.H."/>
            <person name="Bevan M.W."/>
            <person name="Leroy P."/>
            <person name="Li P."/>
            <person name="You F.M."/>
            <person name="Sun Q."/>
            <person name="Liu Z."/>
            <person name="Lyons E."/>
            <person name="Wicker T."/>
            <person name="Salzberg S.L."/>
            <person name="Devos K.M."/>
            <person name="Dvorak J."/>
        </authorList>
    </citation>
    <scope>NUCLEOTIDE SEQUENCE [LARGE SCALE GENOMIC DNA]</scope>
    <source>
        <strain evidence="2">cv. AL8/78</strain>
    </source>
</reference>
<dbReference type="Gramene" id="AET3Gv21119500.1">
    <property type="protein sequence ID" value="AET3Gv21119500.1"/>
    <property type="gene ID" value="AET3Gv21119500"/>
</dbReference>
<evidence type="ECO:0000313" key="3">
    <source>
        <dbReference type="Proteomes" id="UP000015105"/>
    </source>
</evidence>
<keyword evidence="3" id="KW-1185">Reference proteome</keyword>
<name>A0A453GMH3_AEGTS</name>
<evidence type="ECO:0000256" key="1">
    <source>
        <dbReference type="SAM" id="MobiDB-lite"/>
    </source>
</evidence>
<organism evidence="2 3">
    <name type="scientific">Aegilops tauschii subsp. strangulata</name>
    <name type="common">Goatgrass</name>
    <dbReference type="NCBI Taxonomy" id="200361"/>
    <lineage>
        <taxon>Eukaryota</taxon>
        <taxon>Viridiplantae</taxon>
        <taxon>Streptophyta</taxon>
        <taxon>Embryophyta</taxon>
        <taxon>Tracheophyta</taxon>
        <taxon>Spermatophyta</taxon>
        <taxon>Magnoliopsida</taxon>
        <taxon>Liliopsida</taxon>
        <taxon>Poales</taxon>
        <taxon>Poaceae</taxon>
        <taxon>BOP clade</taxon>
        <taxon>Pooideae</taxon>
        <taxon>Triticodae</taxon>
        <taxon>Triticeae</taxon>
        <taxon>Triticinae</taxon>
        <taxon>Aegilops</taxon>
    </lineage>
</organism>
<protein>
    <submittedName>
        <fullName evidence="2">Uncharacterized protein</fullName>
    </submittedName>
</protein>
<reference evidence="3" key="1">
    <citation type="journal article" date="2014" name="Science">
        <title>Ancient hybridizations among the ancestral genomes of bread wheat.</title>
        <authorList>
            <consortium name="International Wheat Genome Sequencing Consortium,"/>
            <person name="Marcussen T."/>
            <person name="Sandve S.R."/>
            <person name="Heier L."/>
            <person name="Spannagl M."/>
            <person name="Pfeifer M."/>
            <person name="Jakobsen K.S."/>
            <person name="Wulff B.B."/>
            <person name="Steuernagel B."/>
            <person name="Mayer K.F."/>
            <person name="Olsen O.A."/>
        </authorList>
    </citation>
    <scope>NUCLEOTIDE SEQUENCE [LARGE SCALE GENOMIC DNA]</scope>
    <source>
        <strain evidence="3">cv. AL8/78</strain>
    </source>
</reference>
<dbReference type="AlphaFoldDB" id="A0A453GMH3"/>
<feature type="region of interest" description="Disordered" evidence="1">
    <location>
        <begin position="1"/>
        <end position="30"/>
    </location>
</feature>
<reference evidence="2" key="4">
    <citation type="submission" date="2019-03" db="UniProtKB">
        <authorList>
            <consortium name="EnsemblPlants"/>
        </authorList>
    </citation>
    <scope>IDENTIFICATION</scope>
</reference>
<dbReference type="EnsemblPlants" id="AET3Gv21119500.1">
    <property type="protein sequence ID" value="AET3Gv21119500.1"/>
    <property type="gene ID" value="AET3Gv21119500"/>
</dbReference>
<reference evidence="3" key="2">
    <citation type="journal article" date="2017" name="Nat. Plants">
        <title>The Aegilops tauschii genome reveals multiple impacts of transposons.</title>
        <authorList>
            <person name="Zhao G."/>
            <person name="Zou C."/>
            <person name="Li K."/>
            <person name="Wang K."/>
            <person name="Li T."/>
            <person name="Gao L."/>
            <person name="Zhang X."/>
            <person name="Wang H."/>
            <person name="Yang Z."/>
            <person name="Liu X."/>
            <person name="Jiang W."/>
            <person name="Mao L."/>
            <person name="Kong X."/>
            <person name="Jiao Y."/>
            <person name="Jia J."/>
        </authorList>
    </citation>
    <scope>NUCLEOTIDE SEQUENCE [LARGE SCALE GENOMIC DNA]</scope>
    <source>
        <strain evidence="3">cv. AL8/78</strain>
    </source>
</reference>
<sequence>MTTPSFPKYTKGEASSSQKVKEEDSTKYETHKECLVKGVDPLDGEYIDSEINEKFEQLAKSMKEELK</sequence>
<dbReference type="EnsemblPlants" id="AET3Gv21119500.2">
    <property type="protein sequence ID" value="AET3Gv21119500.2"/>
    <property type="gene ID" value="AET3Gv21119500"/>
</dbReference>
<feature type="compositionally biased region" description="Basic and acidic residues" evidence="1">
    <location>
        <begin position="19"/>
        <end position="30"/>
    </location>
</feature>